<dbReference type="NCBIfam" id="TIGR02385">
    <property type="entry name" value="RelE_StbE"/>
    <property type="match status" value="1"/>
</dbReference>
<evidence type="ECO:0000256" key="1">
    <source>
        <dbReference type="ARBA" id="ARBA00006226"/>
    </source>
</evidence>
<dbReference type="PANTHER" id="PTHR33755:SF6">
    <property type="entry name" value="PLASMID STABILIZATION SYSTEM PROTEIN"/>
    <property type="match status" value="1"/>
</dbReference>
<comment type="similarity">
    <text evidence="1">Belongs to the RelE toxin family.</text>
</comment>
<dbReference type="InterPro" id="IPR035093">
    <property type="entry name" value="RelE/ParE_toxin_dom_sf"/>
</dbReference>
<dbReference type="OrthoDB" id="9806083at2"/>
<keyword evidence="4" id="KW-1185">Reference proteome</keyword>
<dbReference type="EMBL" id="AWQQ01000087">
    <property type="protein sequence ID" value="PHJ37695.1"/>
    <property type="molecule type" value="Genomic_DNA"/>
</dbReference>
<evidence type="ECO:0000313" key="3">
    <source>
        <dbReference type="EMBL" id="PHJ37695.1"/>
    </source>
</evidence>
<dbReference type="PANTHER" id="PTHR33755">
    <property type="entry name" value="TOXIN PARE1-RELATED"/>
    <property type="match status" value="1"/>
</dbReference>
<comment type="caution">
    <text evidence="3">The sequence shown here is derived from an EMBL/GenBank/DDBJ whole genome shotgun (WGS) entry which is preliminary data.</text>
</comment>
<dbReference type="InterPro" id="IPR051803">
    <property type="entry name" value="TA_system_RelE-like_toxin"/>
</dbReference>
<dbReference type="Pfam" id="PF05016">
    <property type="entry name" value="ParE_toxin"/>
    <property type="match status" value="1"/>
</dbReference>
<evidence type="ECO:0000313" key="4">
    <source>
        <dbReference type="Proteomes" id="UP000222564"/>
    </source>
</evidence>
<dbReference type="Proteomes" id="UP000222564">
    <property type="component" value="Unassembled WGS sequence"/>
</dbReference>
<accession>A0A2C6MDM3</accession>
<organism evidence="3 4">
    <name type="scientific">Desulforamulus profundi</name>
    <dbReference type="NCBI Taxonomy" id="1383067"/>
    <lineage>
        <taxon>Bacteria</taxon>
        <taxon>Bacillati</taxon>
        <taxon>Bacillota</taxon>
        <taxon>Clostridia</taxon>
        <taxon>Eubacteriales</taxon>
        <taxon>Peptococcaceae</taxon>
        <taxon>Desulforamulus</taxon>
    </lineage>
</organism>
<evidence type="ECO:0000256" key="2">
    <source>
        <dbReference type="ARBA" id="ARBA00022649"/>
    </source>
</evidence>
<sequence length="139" mass="15813">MRFKVRINPVAIADMQEIKAYITEDNPEAAEKMGTAIYSKIEKLADFPEMGVSLGAKINIKTDYHFLVCGVYLIFYKIEGEFVSVYRILNGVRDYLSILFSDELSKDLKSNYLQPSQMWRLSRSPGMSAEPMAERSPAT</sequence>
<keyword evidence="2" id="KW-1277">Toxin-antitoxin system</keyword>
<proteinExistence type="inferred from homology"/>
<protein>
    <submittedName>
        <fullName evidence="3">RelE/StbE family addiction module toxin</fullName>
    </submittedName>
</protein>
<dbReference type="AlphaFoldDB" id="A0A2C6MDM3"/>
<gene>
    <name evidence="3" type="ORF">P378_14630</name>
</gene>
<dbReference type="Gene3D" id="3.30.2310.20">
    <property type="entry name" value="RelE-like"/>
    <property type="match status" value="1"/>
</dbReference>
<reference evidence="3 4" key="1">
    <citation type="submission" date="2013-09" db="EMBL/GenBank/DDBJ databases">
        <title>Biodegradation of hydrocarbons in the deep terrestrial subsurface : characterization of a microbial consortium composed of two Desulfotomaculum species originating from a deep geological formation.</title>
        <authorList>
            <person name="Aullo T."/>
            <person name="Berlendis S."/>
            <person name="Lascourreges J.-F."/>
            <person name="Dessort D."/>
            <person name="Saint-Laurent S."/>
            <person name="Schraauwers B."/>
            <person name="Mas J."/>
            <person name="Magot M."/>
            <person name="Ranchou-Peyruse A."/>
        </authorList>
    </citation>
    <scope>NUCLEOTIDE SEQUENCE [LARGE SCALE GENOMIC DNA]</scope>
    <source>
        <strain evidence="3 4">Bs107</strain>
    </source>
</reference>
<dbReference type="RefSeq" id="WP_099083551.1">
    <property type="nucleotide sequence ID" value="NZ_AWQQ01000087.1"/>
</dbReference>
<dbReference type="InterPro" id="IPR007712">
    <property type="entry name" value="RelE/ParE_toxin"/>
</dbReference>
<name>A0A2C6MDM3_9FIRM</name>